<evidence type="ECO:0000256" key="2">
    <source>
        <dbReference type="SAM" id="Phobius"/>
    </source>
</evidence>
<dbReference type="InterPro" id="IPR039210">
    <property type="entry name" value="OGFOD3"/>
</dbReference>
<evidence type="ECO:0000256" key="1">
    <source>
        <dbReference type="SAM" id="MobiDB-lite"/>
    </source>
</evidence>
<proteinExistence type="predicted"/>
<organism evidence="3">
    <name type="scientific">Oppiella nova</name>
    <dbReference type="NCBI Taxonomy" id="334625"/>
    <lineage>
        <taxon>Eukaryota</taxon>
        <taxon>Metazoa</taxon>
        <taxon>Ecdysozoa</taxon>
        <taxon>Arthropoda</taxon>
        <taxon>Chelicerata</taxon>
        <taxon>Arachnida</taxon>
        <taxon>Acari</taxon>
        <taxon>Acariformes</taxon>
        <taxon>Sarcoptiformes</taxon>
        <taxon>Oribatida</taxon>
        <taxon>Brachypylina</taxon>
        <taxon>Oppioidea</taxon>
        <taxon>Oppiidae</taxon>
        <taxon>Oppiella</taxon>
    </lineage>
</organism>
<reference evidence="3" key="1">
    <citation type="submission" date="2020-11" db="EMBL/GenBank/DDBJ databases">
        <authorList>
            <person name="Tran Van P."/>
        </authorList>
    </citation>
    <scope>NUCLEOTIDE SEQUENCE</scope>
</reference>
<keyword evidence="2" id="KW-0472">Membrane</keyword>
<dbReference type="Proteomes" id="UP000728032">
    <property type="component" value="Unassembled WGS sequence"/>
</dbReference>
<accession>A0A7R9QCT7</accession>
<dbReference type="OrthoDB" id="6493262at2759"/>
<keyword evidence="2" id="KW-1133">Transmembrane helix</keyword>
<dbReference type="EMBL" id="OC915329">
    <property type="protein sequence ID" value="CAD7639918.1"/>
    <property type="molecule type" value="Genomic_DNA"/>
</dbReference>
<feature type="transmembrane region" description="Helical" evidence="2">
    <location>
        <begin position="46"/>
        <end position="64"/>
    </location>
</feature>
<dbReference type="EMBL" id="CAJPVJ010000504">
    <property type="protein sequence ID" value="CAG2162692.1"/>
    <property type="molecule type" value="Genomic_DNA"/>
</dbReference>
<evidence type="ECO:0000313" key="3">
    <source>
        <dbReference type="EMBL" id="CAD7639918.1"/>
    </source>
</evidence>
<evidence type="ECO:0000313" key="4">
    <source>
        <dbReference type="Proteomes" id="UP000728032"/>
    </source>
</evidence>
<keyword evidence="2" id="KW-0812">Transmembrane</keyword>
<dbReference type="PANTHER" id="PTHR14650:SF1">
    <property type="entry name" value="2-OXOGLUTARATE AND IRON-DEPENDENT OXYGENASE DOMAIN-CONTAINING PROTEIN 3"/>
    <property type="match status" value="1"/>
</dbReference>
<keyword evidence="4" id="KW-1185">Reference proteome</keyword>
<dbReference type="GO" id="GO:0016020">
    <property type="term" value="C:membrane"/>
    <property type="evidence" value="ECO:0007669"/>
    <property type="project" value="TreeGrafter"/>
</dbReference>
<feature type="region of interest" description="Disordered" evidence="1">
    <location>
        <begin position="271"/>
        <end position="291"/>
    </location>
</feature>
<dbReference type="PANTHER" id="PTHR14650">
    <property type="entry name" value="PROLYL HYDROXYLASE-RELATED"/>
    <property type="match status" value="1"/>
</dbReference>
<gene>
    <name evidence="3" type="ORF">ONB1V03_LOCUS2284</name>
</gene>
<name>A0A7R9QCT7_9ACAR</name>
<dbReference type="AlphaFoldDB" id="A0A7R9QCT7"/>
<protein>
    <submittedName>
        <fullName evidence="3">Uncharacterized protein</fullName>
    </submittedName>
</protein>
<sequence>MSSDGLNRRKRVVNRNIDTNAENVSRVVSQEVSPERQQNHSIMKRVMSGMALSMAILAMVYYTTQSNDTNEVVMALATQSITGLPIGREVMCSQDYNEDRVRFPSCVTQRCGRFVSDSVITESEAKHLSIAKKGLSLGGSSGGHSVLHMHSGQLSMATNFVNIYKLIERTQRKEEDLKELFTENELKVFRTVTNRIRKTIATHSGIPSSHLYLRKPTHFSRYTTKRAQVIYDLYWKRHVDKRGSYKYNQFTALLYSPTRCRTTRLSLSWDDSYGSHPAQRTSTSSRGSPPGPICSVYTPHL</sequence>